<evidence type="ECO:0000313" key="8">
    <source>
        <dbReference type="Proteomes" id="UP000309174"/>
    </source>
</evidence>
<evidence type="ECO:0000256" key="4">
    <source>
        <dbReference type="ARBA" id="ARBA00066388"/>
    </source>
</evidence>
<dbReference type="InterPro" id="IPR017871">
    <property type="entry name" value="ABC_transporter-like_CS"/>
</dbReference>
<organism evidence="7 8">
    <name type="scientific">Actinomadura soli</name>
    <dbReference type="NCBI Taxonomy" id="2508997"/>
    <lineage>
        <taxon>Bacteria</taxon>
        <taxon>Bacillati</taxon>
        <taxon>Actinomycetota</taxon>
        <taxon>Actinomycetes</taxon>
        <taxon>Streptosporangiales</taxon>
        <taxon>Thermomonosporaceae</taxon>
        <taxon>Actinomadura</taxon>
    </lineage>
</organism>
<dbReference type="AlphaFoldDB" id="A0A5C4JJ18"/>
<evidence type="ECO:0000256" key="2">
    <source>
        <dbReference type="ARBA" id="ARBA00022741"/>
    </source>
</evidence>
<keyword evidence="3 7" id="KW-0067">ATP-binding</keyword>
<dbReference type="Proteomes" id="UP000309174">
    <property type="component" value="Unassembled WGS sequence"/>
</dbReference>
<dbReference type="RefSeq" id="WP_138643636.1">
    <property type="nucleotide sequence ID" value="NZ_VCKW01000012.1"/>
</dbReference>
<dbReference type="InterPro" id="IPR003439">
    <property type="entry name" value="ABC_transporter-like_ATP-bd"/>
</dbReference>
<dbReference type="GO" id="GO:0015418">
    <property type="term" value="F:ABC-type quaternary ammonium compound transporting activity"/>
    <property type="evidence" value="ECO:0007669"/>
    <property type="project" value="UniProtKB-EC"/>
</dbReference>
<keyword evidence="1" id="KW-0813">Transport</keyword>
<evidence type="ECO:0000313" key="7">
    <source>
        <dbReference type="EMBL" id="TMR06596.1"/>
    </source>
</evidence>
<gene>
    <name evidence="7" type="ORF">ETD83_03835</name>
</gene>
<dbReference type="FunFam" id="3.40.50.300:FF:000425">
    <property type="entry name" value="Probable ABC transporter, ATP-binding subunit"/>
    <property type="match status" value="1"/>
</dbReference>
<dbReference type="SMART" id="SM00382">
    <property type="entry name" value="AAA"/>
    <property type="match status" value="1"/>
</dbReference>
<dbReference type="Pfam" id="PF00005">
    <property type="entry name" value="ABC_tran"/>
    <property type="match status" value="1"/>
</dbReference>
<dbReference type="Gene3D" id="3.40.50.300">
    <property type="entry name" value="P-loop containing nucleotide triphosphate hydrolases"/>
    <property type="match status" value="1"/>
</dbReference>
<dbReference type="EC" id="7.6.2.9" evidence="4"/>
<dbReference type="PANTHER" id="PTHR42781">
    <property type="entry name" value="SPERMIDINE/PUTRESCINE IMPORT ATP-BINDING PROTEIN POTA"/>
    <property type="match status" value="1"/>
</dbReference>
<dbReference type="PANTHER" id="PTHR42781:SF4">
    <property type="entry name" value="SPERMIDINE_PUTRESCINE IMPORT ATP-BINDING PROTEIN POTA"/>
    <property type="match status" value="1"/>
</dbReference>
<dbReference type="InterPro" id="IPR027417">
    <property type="entry name" value="P-loop_NTPase"/>
</dbReference>
<keyword evidence="2" id="KW-0547">Nucleotide-binding</keyword>
<dbReference type="InterPro" id="IPR003593">
    <property type="entry name" value="AAA+_ATPase"/>
</dbReference>
<sequence>MNVRARKEPRQEAEAEPRPAPDAPAESAAGLELRGLVKRFGGTEALRGIDLVAEHGNFVTVLGPSGSGKTTILRVVAGFLAPDQGEVLIDGRDVTRMPPAAREIGMVFQNYALFPHMTAADNIAYGLKMRRFPKADRDRRVAEMLELVGLGELGGRLPRELSGGQQQRVAVARALAFRPQLLLMDEPLGALDRELRMRMAVELRRLHKEAGATTVYVTHDREEALTLSDWIVIMHDGRIDAVGTAEELYTRPRNAFVASFFGGHNVAEATLDGLDGDRARVGFAGCDMEVLCGQPLEPSAGRVGLSIPEEALSLTPSGPAPARLELHVLDDLYLGNGVRVTLRTGEGVTLRATLSRDARESIRHGGTLTAYLDTTQVAAVPHER</sequence>
<dbReference type="OrthoDB" id="7838608at2"/>
<dbReference type="PROSITE" id="PS00211">
    <property type="entry name" value="ABC_TRANSPORTER_1"/>
    <property type="match status" value="1"/>
</dbReference>
<feature type="compositionally biased region" description="Basic and acidic residues" evidence="5">
    <location>
        <begin position="1"/>
        <end position="19"/>
    </location>
</feature>
<reference evidence="7 8" key="1">
    <citation type="submission" date="2019-05" db="EMBL/GenBank/DDBJ databases">
        <title>Draft genome sequence of Actinomadura sp. 14C53.</title>
        <authorList>
            <person name="Saricaoglu S."/>
            <person name="Isik K."/>
        </authorList>
    </citation>
    <scope>NUCLEOTIDE SEQUENCE [LARGE SCALE GENOMIC DNA]</scope>
    <source>
        <strain evidence="7 8">14C53</strain>
    </source>
</reference>
<dbReference type="SUPFAM" id="SSF52540">
    <property type="entry name" value="P-loop containing nucleoside triphosphate hydrolases"/>
    <property type="match status" value="1"/>
</dbReference>
<dbReference type="SUPFAM" id="SSF50331">
    <property type="entry name" value="MOP-like"/>
    <property type="match status" value="1"/>
</dbReference>
<accession>A0A5C4JJ18</accession>
<feature type="region of interest" description="Disordered" evidence="5">
    <location>
        <begin position="1"/>
        <end position="28"/>
    </location>
</feature>
<dbReference type="EMBL" id="VCKW01000012">
    <property type="protein sequence ID" value="TMR06596.1"/>
    <property type="molecule type" value="Genomic_DNA"/>
</dbReference>
<dbReference type="InterPro" id="IPR050093">
    <property type="entry name" value="ABC_SmlMolc_Importer"/>
</dbReference>
<dbReference type="PROSITE" id="PS50893">
    <property type="entry name" value="ABC_TRANSPORTER_2"/>
    <property type="match status" value="1"/>
</dbReference>
<keyword evidence="8" id="KW-1185">Reference proteome</keyword>
<dbReference type="GO" id="GO:0005524">
    <property type="term" value="F:ATP binding"/>
    <property type="evidence" value="ECO:0007669"/>
    <property type="project" value="UniProtKB-KW"/>
</dbReference>
<evidence type="ECO:0000256" key="5">
    <source>
        <dbReference type="SAM" id="MobiDB-lite"/>
    </source>
</evidence>
<dbReference type="InterPro" id="IPR008995">
    <property type="entry name" value="Mo/tungstate-bd_C_term_dom"/>
</dbReference>
<dbReference type="GO" id="GO:0016887">
    <property type="term" value="F:ATP hydrolysis activity"/>
    <property type="evidence" value="ECO:0007669"/>
    <property type="project" value="InterPro"/>
</dbReference>
<evidence type="ECO:0000256" key="1">
    <source>
        <dbReference type="ARBA" id="ARBA00022448"/>
    </source>
</evidence>
<comment type="caution">
    <text evidence="7">The sequence shown here is derived from an EMBL/GenBank/DDBJ whole genome shotgun (WGS) entry which is preliminary data.</text>
</comment>
<feature type="domain" description="ABC transporter" evidence="6">
    <location>
        <begin position="31"/>
        <end position="261"/>
    </location>
</feature>
<evidence type="ECO:0000259" key="6">
    <source>
        <dbReference type="PROSITE" id="PS50893"/>
    </source>
</evidence>
<proteinExistence type="predicted"/>
<name>A0A5C4JJ18_9ACTN</name>
<protein>
    <recommendedName>
        <fullName evidence="4">ABC-type quaternary amine transporter</fullName>
        <ecNumber evidence="4">7.6.2.9</ecNumber>
    </recommendedName>
</protein>
<evidence type="ECO:0000256" key="3">
    <source>
        <dbReference type="ARBA" id="ARBA00022840"/>
    </source>
</evidence>